<dbReference type="InterPro" id="IPR013103">
    <property type="entry name" value="RVT_2"/>
</dbReference>
<dbReference type="AlphaFoldDB" id="A0A438DLG3"/>
<evidence type="ECO:0000259" key="1">
    <source>
        <dbReference type="Pfam" id="PF07727"/>
    </source>
</evidence>
<gene>
    <name evidence="2" type="primary">POLX_3178</name>
    <name evidence="2" type="ORF">CK203_106809</name>
</gene>
<dbReference type="Pfam" id="PF07727">
    <property type="entry name" value="RVT_2"/>
    <property type="match status" value="1"/>
</dbReference>
<feature type="domain" description="Reverse transcriptase Ty1/copia-type" evidence="1">
    <location>
        <begin position="406"/>
        <end position="511"/>
    </location>
</feature>
<dbReference type="EMBL" id="QGNW01001575">
    <property type="protein sequence ID" value="RVW36295.1"/>
    <property type="molecule type" value="Genomic_DNA"/>
</dbReference>
<evidence type="ECO:0000313" key="2">
    <source>
        <dbReference type="EMBL" id="RVW36295.1"/>
    </source>
</evidence>
<comment type="caution">
    <text evidence="2">The sequence shown here is derived from an EMBL/GenBank/DDBJ whole genome shotgun (WGS) entry which is preliminary data.</text>
</comment>
<proteinExistence type="predicted"/>
<protein>
    <submittedName>
        <fullName evidence="2">Retrovirus-related Pol polyprotein from transposon TNT 1-94</fullName>
    </submittedName>
</protein>
<organism evidence="2 3">
    <name type="scientific">Vitis vinifera</name>
    <name type="common">Grape</name>
    <dbReference type="NCBI Taxonomy" id="29760"/>
    <lineage>
        <taxon>Eukaryota</taxon>
        <taxon>Viridiplantae</taxon>
        <taxon>Streptophyta</taxon>
        <taxon>Embryophyta</taxon>
        <taxon>Tracheophyta</taxon>
        <taxon>Spermatophyta</taxon>
        <taxon>Magnoliopsida</taxon>
        <taxon>eudicotyledons</taxon>
        <taxon>Gunneridae</taxon>
        <taxon>Pentapetalae</taxon>
        <taxon>rosids</taxon>
        <taxon>Vitales</taxon>
        <taxon>Vitaceae</taxon>
        <taxon>Viteae</taxon>
        <taxon>Vitis</taxon>
    </lineage>
</organism>
<dbReference type="Proteomes" id="UP000288805">
    <property type="component" value="Unassembled WGS sequence"/>
</dbReference>
<sequence length="519" mass="59611">MVENDKMEPRAPNCAVESAEDLCQRMWRKFRTAKEVWDTVKRSYLDVSYSSQAYELMKKSFQSCQGGSTLTKYYNELNLIFMELDYQRSNDMTCVANIEKQRKHTAEDRVYIFLVGLDRNLDQMFGGRWMVIWSGTSVNKLIGRTRNQLRFALTNATPPASASQVSQLSSQEVNSDLAFISTTSNTWVIDSRTTDHMITHSSLLNSLMPSLVKFVQVSNGTPMLISGAENISLSSHSPCPLSYLRLDNLTKMTIGIGREEGGLYYLEGAKELQYDSNCVFQVAREMSGREKILLWHCQLVPLQVEISGKEEDMLWLKEKRLWISSQGEDSIDLRKGESLILPTLWQLSLHLRKEGMEDQLDYFNKMTLPETNPKEISSVIVKSLIALEDPKWKSSMIEEMKALPKNSTQEMVELPQEKKTVGCKWVFSVKDNSNGIIDRYKVRLVAKEYTQTYRIDYQGTFAHIAKMNIVRVILSLVVNLDRQLREFDAKDVFLYDDLLEKVYMDPHPGFTPKKARHGS</sequence>
<reference evidence="2 3" key="1">
    <citation type="journal article" date="2018" name="PLoS Genet.">
        <title>Population sequencing reveals clonal diversity and ancestral inbreeding in the grapevine cultivar Chardonnay.</title>
        <authorList>
            <person name="Roach M.J."/>
            <person name="Johnson D.L."/>
            <person name="Bohlmann J."/>
            <person name="van Vuuren H.J."/>
            <person name="Jones S.J."/>
            <person name="Pretorius I.S."/>
            <person name="Schmidt S.A."/>
            <person name="Borneman A.R."/>
        </authorList>
    </citation>
    <scope>NUCLEOTIDE SEQUENCE [LARGE SCALE GENOMIC DNA]</scope>
    <source>
        <strain evidence="3">cv. Chardonnay</strain>
        <tissue evidence="2">Leaf</tissue>
    </source>
</reference>
<accession>A0A438DLG3</accession>
<evidence type="ECO:0000313" key="3">
    <source>
        <dbReference type="Proteomes" id="UP000288805"/>
    </source>
</evidence>
<name>A0A438DLG3_VITVI</name>